<feature type="compositionally biased region" description="Low complexity" evidence="10">
    <location>
        <begin position="161"/>
        <end position="175"/>
    </location>
</feature>
<evidence type="ECO:0000256" key="7">
    <source>
        <dbReference type="ARBA" id="ARBA00023010"/>
    </source>
</evidence>
<feature type="transmembrane region" description="Helical" evidence="11">
    <location>
        <begin position="6"/>
        <end position="25"/>
    </location>
</feature>
<evidence type="ECO:0000256" key="6">
    <source>
        <dbReference type="ARBA" id="ARBA00022989"/>
    </source>
</evidence>
<evidence type="ECO:0000256" key="1">
    <source>
        <dbReference type="ARBA" id="ARBA00004167"/>
    </source>
</evidence>
<dbReference type="AlphaFoldDB" id="A0A7W7INA1"/>
<dbReference type="PANTHER" id="PTHR33162">
    <property type="entry name" value="SEC-INDEPENDENT PROTEIN TRANSLOCASE PROTEIN TATA, CHLOROPLASTIC"/>
    <property type="match status" value="1"/>
</dbReference>
<accession>A0A7W7INA1</accession>
<evidence type="ECO:0000256" key="4">
    <source>
        <dbReference type="ARBA" id="ARBA00022692"/>
    </source>
</evidence>
<evidence type="ECO:0000256" key="2">
    <source>
        <dbReference type="ARBA" id="ARBA00022448"/>
    </source>
</evidence>
<comment type="subunit">
    <text evidence="9">The Tat system comprises two distinct complexes: a TatABC complex, containing multiple copies of TatA, TatB and TatC subunits, and a separate TatA complex, containing only TatA subunits. Substrates initially bind to the TatABC complex, which probably triggers association of the separate TatA complex to form the active translocon.</text>
</comment>
<keyword evidence="4 9" id="KW-0812">Transmembrane</keyword>
<comment type="caution">
    <text evidence="12">The sequence shown here is derived from an EMBL/GenBank/DDBJ whole genome shotgun (WGS) entry which is preliminary data.</text>
</comment>
<evidence type="ECO:0000313" key="12">
    <source>
        <dbReference type="EMBL" id="MBB4797489.1"/>
    </source>
</evidence>
<protein>
    <recommendedName>
        <fullName evidence="9">Sec-independent protein translocase protein TatB</fullName>
    </recommendedName>
</protein>
<reference evidence="12 13" key="1">
    <citation type="submission" date="2020-08" db="EMBL/GenBank/DDBJ databases">
        <title>Functional genomics of gut bacteria from endangered species of beetles.</title>
        <authorList>
            <person name="Carlos-Shanley C."/>
        </authorList>
    </citation>
    <scope>NUCLEOTIDE SEQUENCE [LARGE SCALE GENOMIC DNA]</scope>
    <source>
        <strain evidence="12 13">S00123</strain>
    </source>
</reference>
<keyword evidence="2 9" id="KW-0813">Transport</keyword>
<keyword evidence="6 9" id="KW-1133">Transmembrane helix</keyword>
<dbReference type="PRINTS" id="PR01506">
    <property type="entry name" value="TATBPROTEIN"/>
</dbReference>
<comment type="function">
    <text evidence="9">Part of the twin-arginine translocation (Tat) system that transports large folded proteins containing a characteristic twin-arginine motif in their signal peptide across membranes. Together with TatC, TatB is part of a receptor directly interacting with Tat signal peptides. TatB may form an oligomeric binding site that transiently accommodates folded Tat precursor proteins before their translocation.</text>
</comment>
<comment type="subcellular location">
    <subcellularLocation>
        <location evidence="9">Cell membrane</location>
        <topology evidence="9">Single-pass membrane protein</topology>
    </subcellularLocation>
    <subcellularLocation>
        <location evidence="1">Membrane</location>
        <topology evidence="1">Single-pass membrane protein</topology>
    </subcellularLocation>
</comment>
<feature type="compositionally biased region" description="Low complexity" evidence="10">
    <location>
        <begin position="140"/>
        <end position="154"/>
    </location>
</feature>
<proteinExistence type="inferred from homology"/>
<dbReference type="InterPro" id="IPR003369">
    <property type="entry name" value="TatA/B/E"/>
</dbReference>
<dbReference type="EMBL" id="JACHKY010000002">
    <property type="protein sequence ID" value="MBB4797489.1"/>
    <property type="molecule type" value="Genomic_DNA"/>
</dbReference>
<evidence type="ECO:0000256" key="11">
    <source>
        <dbReference type="SAM" id="Phobius"/>
    </source>
</evidence>
<dbReference type="GO" id="GO:0043953">
    <property type="term" value="P:protein transport by the Tat complex"/>
    <property type="evidence" value="ECO:0007669"/>
    <property type="project" value="UniProtKB-UniRule"/>
</dbReference>
<name>A0A7W7INA1_9CAUL</name>
<feature type="region of interest" description="Disordered" evidence="10">
    <location>
        <begin position="140"/>
        <end position="186"/>
    </location>
</feature>
<dbReference type="Gene3D" id="1.20.5.3310">
    <property type="match status" value="1"/>
</dbReference>
<keyword evidence="13" id="KW-1185">Reference proteome</keyword>
<evidence type="ECO:0000256" key="8">
    <source>
        <dbReference type="ARBA" id="ARBA00023136"/>
    </source>
</evidence>
<gene>
    <name evidence="9" type="primary">tatB</name>
    <name evidence="12" type="ORF">HNP32_001213</name>
</gene>
<organism evidence="12 13">
    <name type="scientific">Brevundimonas bullata</name>
    <dbReference type="NCBI Taxonomy" id="13160"/>
    <lineage>
        <taxon>Bacteria</taxon>
        <taxon>Pseudomonadati</taxon>
        <taxon>Pseudomonadota</taxon>
        <taxon>Alphaproteobacteria</taxon>
        <taxon>Caulobacterales</taxon>
        <taxon>Caulobacteraceae</taxon>
        <taxon>Brevundimonas</taxon>
    </lineage>
</organism>
<keyword evidence="7 9" id="KW-0811">Translocation</keyword>
<sequence length="186" mass="19342">MGGLGPGIGGFEILVIGLVALLVVGPKDLPMLMRKVGQFVAKARGMANEFRASFDEMARQSELDDLRKEVEALRTGQGMHPLGAEAEAAFKDIRKDLEAPLDAPALAAPAQEGPVATGVDEWPDAIQPAVEPVAVTVAAEPEAEAASKPKTARTPAKRTAKATSKASGAVAGTAKPKAVRKKKVDQ</sequence>
<dbReference type="NCBIfam" id="TIGR01410">
    <property type="entry name" value="tatB"/>
    <property type="match status" value="1"/>
</dbReference>
<dbReference type="GO" id="GO:0008320">
    <property type="term" value="F:protein transmembrane transporter activity"/>
    <property type="evidence" value="ECO:0007669"/>
    <property type="project" value="UniProtKB-UniRule"/>
</dbReference>
<dbReference type="RefSeq" id="WP_184268130.1">
    <property type="nucleotide sequence ID" value="NZ_JACHKY010000002.1"/>
</dbReference>
<dbReference type="PANTHER" id="PTHR33162:SF1">
    <property type="entry name" value="SEC-INDEPENDENT PROTEIN TRANSLOCASE PROTEIN TATA, CHLOROPLASTIC"/>
    <property type="match status" value="1"/>
</dbReference>
<comment type="similarity">
    <text evidence="9">Belongs to the TatB family.</text>
</comment>
<evidence type="ECO:0000256" key="10">
    <source>
        <dbReference type="SAM" id="MobiDB-lite"/>
    </source>
</evidence>
<keyword evidence="5 9" id="KW-0653">Protein transport</keyword>
<dbReference type="Proteomes" id="UP000539957">
    <property type="component" value="Unassembled WGS sequence"/>
</dbReference>
<dbReference type="GO" id="GO:0033281">
    <property type="term" value="C:TAT protein transport complex"/>
    <property type="evidence" value="ECO:0007669"/>
    <property type="project" value="UniProtKB-UniRule"/>
</dbReference>
<dbReference type="Pfam" id="PF02416">
    <property type="entry name" value="TatA_B_E"/>
    <property type="match status" value="1"/>
</dbReference>
<evidence type="ECO:0000313" key="13">
    <source>
        <dbReference type="Proteomes" id="UP000539957"/>
    </source>
</evidence>
<dbReference type="InterPro" id="IPR018448">
    <property type="entry name" value="TatB"/>
</dbReference>
<evidence type="ECO:0000256" key="5">
    <source>
        <dbReference type="ARBA" id="ARBA00022927"/>
    </source>
</evidence>
<dbReference type="HAMAP" id="MF_00237">
    <property type="entry name" value="TatB"/>
    <property type="match status" value="1"/>
</dbReference>
<keyword evidence="3 9" id="KW-1003">Cell membrane</keyword>
<feature type="compositionally biased region" description="Basic residues" evidence="10">
    <location>
        <begin position="177"/>
        <end position="186"/>
    </location>
</feature>
<evidence type="ECO:0000256" key="9">
    <source>
        <dbReference type="HAMAP-Rule" id="MF_00237"/>
    </source>
</evidence>
<keyword evidence="8 9" id="KW-0472">Membrane</keyword>
<evidence type="ECO:0000256" key="3">
    <source>
        <dbReference type="ARBA" id="ARBA00022475"/>
    </source>
</evidence>